<dbReference type="EMBL" id="JQIF01000078">
    <property type="protein sequence ID" value="KGJ52155.1"/>
    <property type="molecule type" value="Genomic_DNA"/>
</dbReference>
<evidence type="ECO:0000259" key="1">
    <source>
        <dbReference type="Pfam" id="PF03358"/>
    </source>
</evidence>
<reference evidence="2 3" key="1">
    <citation type="submission" date="2014-08" db="EMBL/GenBank/DDBJ databases">
        <title>Clostridium innocuum, an unnegligible vancomycin-resistant pathogen causing extra-intestinal infections.</title>
        <authorList>
            <person name="Feng Y."/>
            <person name="Chiu C.-H."/>
        </authorList>
    </citation>
    <scope>NUCLEOTIDE SEQUENCE [LARGE SCALE GENOMIC DNA]</scope>
    <source>
        <strain evidence="2 3">AN88</strain>
    </source>
</reference>
<dbReference type="PANTHER" id="PTHR43741:SF4">
    <property type="entry name" value="FMN-DEPENDENT NADH:QUINONE OXIDOREDUCTASE"/>
    <property type="match status" value="1"/>
</dbReference>
<dbReference type="PANTHER" id="PTHR43741">
    <property type="entry name" value="FMN-DEPENDENT NADH-AZOREDUCTASE 1"/>
    <property type="match status" value="1"/>
</dbReference>
<sequence>MKVTLLHGQNHRQSSWHAAHLLLEQLPVEALHEFYLPKDMPHFCCGCYRCMELGEDFCPHTAYMAPIMKAMKEADLLIFTTPTYCLRTSGSMKAFLDHCFLNFVVHRPLPSMYHKQAVILASGAGRGMKKAAKDIRTSLTGWGISHISSYGFRSMATTWEAVPENIKRRLTTDLAKLASHIKQKQHHKRISWKQKLLFHAMRQMQKHGMGAGELDYQYWKERDWLGRSRPWTDDE</sequence>
<dbReference type="GO" id="GO:0016491">
    <property type="term" value="F:oxidoreductase activity"/>
    <property type="evidence" value="ECO:0007669"/>
    <property type="project" value="InterPro"/>
</dbReference>
<protein>
    <recommendedName>
        <fullName evidence="1">NADPH-dependent FMN reductase-like domain-containing protein</fullName>
    </recommendedName>
</protein>
<dbReference type="InterPro" id="IPR005025">
    <property type="entry name" value="FMN_Rdtase-like_dom"/>
</dbReference>
<organism evidence="2 3">
    <name type="scientific">Clostridium innocuum</name>
    <dbReference type="NCBI Taxonomy" id="1522"/>
    <lineage>
        <taxon>Bacteria</taxon>
        <taxon>Bacillati</taxon>
        <taxon>Bacillota</taxon>
        <taxon>Clostridia</taxon>
        <taxon>Eubacteriales</taxon>
        <taxon>Clostridiaceae</taxon>
        <taxon>Clostridium</taxon>
    </lineage>
</organism>
<dbReference type="SUPFAM" id="SSF52218">
    <property type="entry name" value="Flavoproteins"/>
    <property type="match status" value="1"/>
</dbReference>
<dbReference type="InterPro" id="IPR050104">
    <property type="entry name" value="FMN-dep_NADH:Q_OxRdtase_AzoR1"/>
</dbReference>
<dbReference type="Proteomes" id="UP000030008">
    <property type="component" value="Unassembled WGS sequence"/>
</dbReference>
<dbReference type="Pfam" id="PF03358">
    <property type="entry name" value="FMN_red"/>
    <property type="match status" value="1"/>
</dbReference>
<proteinExistence type="predicted"/>
<dbReference type="RefSeq" id="WP_044906617.1">
    <property type="nucleotide sequence ID" value="NZ_JQIF01000078.1"/>
</dbReference>
<dbReference type="AlphaFoldDB" id="A0A099I380"/>
<accession>A0A099I380</accession>
<name>A0A099I380_CLOIN</name>
<evidence type="ECO:0000313" key="3">
    <source>
        <dbReference type="Proteomes" id="UP000030008"/>
    </source>
</evidence>
<dbReference type="Gene3D" id="3.40.50.360">
    <property type="match status" value="1"/>
</dbReference>
<gene>
    <name evidence="2" type="ORF">CIAN88_15990</name>
</gene>
<dbReference type="InterPro" id="IPR029039">
    <property type="entry name" value="Flavoprotein-like_sf"/>
</dbReference>
<evidence type="ECO:0000313" key="2">
    <source>
        <dbReference type="EMBL" id="KGJ52155.1"/>
    </source>
</evidence>
<feature type="domain" description="NADPH-dependent FMN reductase-like" evidence="1">
    <location>
        <begin position="1"/>
        <end position="149"/>
    </location>
</feature>
<comment type="caution">
    <text evidence="2">The sequence shown here is derived from an EMBL/GenBank/DDBJ whole genome shotgun (WGS) entry which is preliminary data.</text>
</comment>